<evidence type="ECO:0000256" key="3">
    <source>
        <dbReference type="ARBA" id="ARBA00022723"/>
    </source>
</evidence>
<dbReference type="GO" id="GO:0046872">
    <property type="term" value="F:metal ion binding"/>
    <property type="evidence" value="ECO:0007669"/>
    <property type="project" value="UniProtKB-KW"/>
</dbReference>
<dbReference type="Proteomes" id="UP000412028">
    <property type="component" value="Unassembled WGS sequence"/>
</dbReference>
<dbReference type="AlphaFoldDB" id="A0A5M9ZTN2"/>
<feature type="compositionally biased region" description="Polar residues" evidence="5">
    <location>
        <begin position="357"/>
        <end position="368"/>
    </location>
</feature>
<dbReference type="Gene3D" id="3.40.50.1980">
    <property type="entry name" value="Nitrogenase molybdenum iron protein domain"/>
    <property type="match status" value="1"/>
</dbReference>
<dbReference type="SUPFAM" id="SSF53807">
    <property type="entry name" value="Helical backbone' metal receptor"/>
    <property type="match status" value="1"/>
</dbReference>
<keyword evidence="2" id="KW-0813">Transport</keyword>
<dbReference type="InterPro" id="IPR050492">
    <property type="entry name" value="Bact_metal-bind_prot9"/>
</dbReference>
<evidence type="ECO:0000256" key="1">
    <source>
        <dbReference type="ARBA" id="ARBA00004196"/>
    </source>
</evidence>
<organism evidence="6 7">
    <name type="scientific">Bifidobacterium tissieri</name>
    <dbReference type="NCBI Taxonomy" id="1630162"/>
    <lineage>
        <taxon>Bacteria</taxon>
        <taxon>Bacillati</taxon>
        <taxon>Actinomycetota</taxon>
        <taxon>Actinomycetes</taxon>
        <taxon>Bifidobacteriales</taxon>
        <taxon>Bifidobacteriaceae</taxon>
        <taxon>Bifidobacterium</taxon>
    </lineage>
</organism>
<dbReference type="OrthoDB" id="5296019at2"/>
<dbReference type="GO" id="GO:0030313">
    <property type="term" value="C:cell envelope"/>
    <property type="evidence" value="ECO:0007669"/>
    <property type="project" value="UniProtKB-SubCell"/>
</dbReference>
<comment type="caution">
    <text evidence="6">The sequence shown here is derived from an EMBL/GenBank/DDBJ whole genome shotgun (WGS) entry which is preliminary data.</text>
</comment>
<dbReference type="EMBL" id="RZUI01000004">
    <property type="protein sequence ID" value="KAA8830809.1"/>
    <property type="molecule type" value="Genomic_DNA"/>
</dbReference>
<dbReference type="PANTHER" id="PTHR42953:SF1">
    <property type="entry name" value="METAL-BINDING PROTEIN HI_0362-RELATED"/>
    <property type="match status" value="1"/>
</dbReference>
<evidence type="ECO:0000256" key="4">
    <source>
        <dbReference type="ARBA" id="ARBA00022729"/>
    </source>
</evidence>
<keyword evidence="3" id="KW-0479">Metal-binding</keyword>
<reference evidence="6 7" key="1">
    <citation type="journal article" date="2019" name="Syst. Appl. Microbiol.">
        <title>Characterization of Bifidobacterium species in feaces of the Egyptian fruit bat: Description of B. vespertilionis sp. nov. and B. rousetti sp. nov.</title>
        <authorList>
            <person name="Modesto M."/>
            <person name="Satti M."/>
            <person name="Watanabe K."/>
            <person name="Puglisi E."/>
            <person name="Morelli L."/>
            <person name="Huang C.-H."/>
            <person name="Liou J.-S."/>
            <person name="Miyashita M."/>
            <person name="Tamura T."/>
            <person name="Saito S."/>
            <person name="Mori K."/>
            <person name="Huang L."/>
            <person name="Sciavilla P."/>
            <person name="Sandri C."/>
            <person name="Spiezio C."/>
            <person name="Vitali F."/>
            <person name="Cavalieri D."/>
            <person name="Perpetuini G."/>
            <person name="Tofalo R."/>
            <person name="Bonetti A."/>
            <person name="Arita M."/>
            <person name="Mattarelli P."/>
        </authorList>
    </citation>
    <scope>NUCLEOTIDE SEQUENCE [LARGE SCALE GENOMIC DNA]</scope>
    <source>
        <strain evidence="6 7">RST7</strain>
    </source>
</reference>
<accession>A0A5M9ZTN2</accession>
<proteinExistence type="predicted"/>
<name>A0A5M9ZTN2_9BIFI</name>
<sequence length="368" mass="38302">MVALQCGLCPWAWSCGRQRMDDPEEVMTFSAKIGRVAAAAVAAAIMFSTAGCGSNASDGASAAPSPSGDDVITVVASINQWGMLAKEIGGDKVDVVSILGTTNVDAHDFEPQTSDIAAISKASVLVVNGAGYDEWATKATTGAQSVVNAADTVGASDGDNPHLWFSSDARTAVAKEIAEAYGKAAPSSKSYFSQRLATWTKSENELESNMAVFSKNHPGATYAATESVAYYLMSDLKFTDVTPQSYAQAMLNESEPAPADVQKMQKVLTSGKASLLINNPQEQSDMTAMVTKSADEASVPVVDVTEQVPEGTTGLIAWMNSLISQFDKALTEDSAADDATSQSSESPSPQPLDSSSTGTAESSGDSDQ</sequence>
<dbReference type="PANTHER" id="PTHR42953">
    <property type="entry name" value="HIGH-AFFINITY ZINC UPTAKE SYSTEM PROTEIN ZNUA-RELATED"/>
    <property type="match status" value="1"/>
</dbReference>
<evidence type="ECO:0000313" key="7">
    <source>
        <dbReference type="Proteomes" id="UP000412028"/>
    </source>
</evidence>
<evidence type="ECO:0000313" key="6">
    <source>
        <dbReference type="EMBL" id="KAA8830809.1"/>
    </source>
</evidence>
<dbReference type="GO" id="GO:0030001">
    <property type="term" value="P:metal ion transport"/>
    <property type="evidence" value="ECO:0007669"/>
    <property type="project" value="InterPro"/>
</dbReference>
<evidence type="ECO:0000256" key="2">
    <source>
        <dbReference type="ARBA" id="ARBA00022448"/>
    </source>
</evidence>
<evidence type="ECO:0000256" key="5">
    <source>
        <dbReference type="SAM" id="MobiDB-lite"/>
    </source>
</evidence>
<dbReference type="InterPro" id="IPR006127">
    <property type="entry name" value="ZnuA-like"/>
</dbReference>
<gene>
    <name evidence="6" type="ORF">EMO89_05000</name>
</gene>
<comment type="subcellular location">
    <subcellularLocation>
        <location evidence="1">Cell envelope</location>
    </subcellularLocation>
</comment>
<feature type="region of interest" description="Disordered" evidence="5">
    <location>
        <begin position="331"/>
        <end position="368"/>
    </location>
</feature>
<feature type="compositionally biased region" description="Low complexity" evidence="5">
    <location>
        <begin position="337"/>
        <end position="356"/>
    </location>
</feature>
<dbReference type="Pfam" id="PF01297">
    <property type="entry name" value="ZnuA"/>
    <property type="match status" value="1"/>
</dbReference>
<keyword evidence="4" id="KW-0732">Signal</keyword>
<protein>
    <submittedName>
        <fullName evidence="6">ABC transporter substrate-binding protein</fullName>
    </submittedName>
</protein>